<dbReference type="Gene3D" id="3.30.60.20">
    <property type="match status" value="1"/>
</dbReference>
<feature type="domain" description="Phorbol-ester/DAG-type" evidence="4">
    <location>
        <begin position="112"/>
        <end position="165"/>
    </location>
</feature>
<dbReference type="AlphaFoldDB" id="A0AAP0MN98"/>
<evidence type="ECO:0000256" key="3">
    <source>
        <dbReference type="ARBA" id="ARBA00022833"/>
    </source>
</evidence>
<dbReference type="InterPro" id="IPR004146">
    <property type="entry name" value="DC1"/>
</dbReference>
<keyword evidence="6" id="KW-1185">Reference proteome</keyword>
<sequence>MNILSPLLPPKRLPWLNLIILFVRFAAEKENPGIHFIVVVRCVVTEKQFERDKLKHSSHQHYLIFNEKKVGDDDVVIICDICETSLQGPAYSCGTCEFSIHKSCAELPQKIDHPFHRHSLELPKTDHYSNRCGACRDECSRVAYRCYKCHYNLHYQCTKLKPSINFKDHDEHALIYFEKLPSKSECQAWCGITNPDASYLHCAICNFTIHFSCGSLPKKIKHWSHQHPLKLMNNLFDYNYDGQMCDICETKRYADECVYY</sequence>
<dbReference type="EMBL" id="JBCGBO010000003">
    <property type="protein sequence ID" value="KAK9215227.1"/>
    <property type="molecule type" value="Genomic_DNA"/>
</dbReference>
<dbReference type="PANTHER" id="PTHR46288:SF27">
    <property type="entry name" value="CYSTEINE_HISTIDINE-RICH C1 DOMAIN FAMILY PROTEIN"/>
    <property type="match status" value="1"/>
</dbReference>
<keyword evidence="3" id="KW-0862">Zinc</keyword>
<evidence type="ECO:0000313" key="5">
    <source>
        <dbReference type="EMBL" id="KAK9215227.1"/>
    </source>
</evidence>
<comment type="caution">
    <text evidence="5">The sequence shown here is derived from an EMBL/GenBank/DDBJ whole genome shotgun (WGS) entry which is preliminary data.</text>
</comment>
<keyword evidence="2" id="KW-0677">Repeat</keyword>
<protein>
    <recommendedName>
        <fullName evidence="4">Phorbol-ester/DAG-type domain-containing protein</fullName>
    </recommendedName>
</protein>
<keyword evidence="1" id="KW-0479">Metal-binding</keyword>
<evidence type="ECO:0000259" key="4">
    <source>
        <dbReference type="PROSITE" id="PS50081"/>
    </source>
</evidence>
<dbReference type="Proteomes" id="UP001428341">
    <property type="component" value="Unassembled WGS sequence"/>
</dbReference>
<accession>A0AAP0MN98</accession>
<dbReference type="SUPFAM" id="SSF57889">
    <property type="entry name" value="Cysteine-rich domain"/>
    <property type="match status" value="2"/>
</dbReference>
<evidence type="ECO:0000256" key="1">
    <source>
        <dbReference type="ARBA" id="ARBA00022723"/>
    </source>
</evidence>
<dbReference type="Pfam" id="PF03107">
    <property type="entry name" value="C1_2"/>
    <property type="match status" value="1"/>
</dbReference>
<reference evidence="5 6" key="1">
    <citation type="submission" date="2024-05" db="EMBL/GenBank/DDBJ databases">
        <title>Haplotype-resolved chromosome-level genome assembly of Huyou (Citrus changshanensis).</title>
        <authorList>
            <person name="Miao C."/>
            <person name="Chen W."/>
            <person name="Wu Y."/>
            <person name="Wang L."/>
            <person name="Zhao S."/>
            <person name="Grierson D."/>
            <person name="Xu C."/>
            <person name="Chen K."/>
        </authorList>
    </citation>
    <scope>NUCLEOTIDE SEQUENCE [LARGE SCALE GENOMIC DNA]</scope>
    <source>
        <strain evidence="5">01-14</strain>
        <tissue evidence="5">Leaf</tissue>
    </source>
</reference>
<proteinExistence type="predicted"/>
<name>A0AAP0MN98_9ROSI</name>
<dbReference type="PROSITE" id="PS50081">
    <property type="entry name" value="ZF_DAG_PE_2"/>
    <property type="match status" value="1"/>
</dbReference>
<evidence type="ECO:0000313" key="6">
    <source>
        <dbReference type="Proteomes" id="UP001428341"/>
    </source>
</evidence>
<dbReference type="InterPro" id="IPR002219">
    <property type="entry name" value="PKC_DAG/PE"/>
</dbReference>
<dbReference type="GO" id="GO:0046872">
    <property type="term" value="F:metal ion binding"/>
    <property type="evidence" value="ECO:0007669"/>
    <property type="project" value="UniProtKB-KW"/>
</dbReference>
<gene>
    <name evidence="5" type="ORF">WN944_007231</name>
</gene>
<dbReference type="InterPro" id="IPR046349">
    <property type="entry name" value="C1-like_sf"/>
</dbReference>
<dbReference type="PANTHER" id="PTHR46288">
    <property type="entry name" value="PHORBOL-ESTER/DAG-TYPE DOMAIN-CONTAINING PROTEIN"/>
    <property type="match status" value="1"/>
</dbReference>
<evidence type="ECO:0000256" key="2">
    <source>
        <dbReference type="ARBA" id="ARBA00022737"/>
    </source>
</evidence>
<organism evidence="5 6">
    <name type="scientific">Citrus x changshan-huyou</name>
    <dbReference type="NCBI Taxonomy" id="2935761"/>
    <lineage>
        <taxon>Eukaryota</taxon>
        <taxon>Viridiplantae</taxon>
        <taxon>Streptophyta</taxon>
        <taxon>Embryophyta</taxon>
        <taxon>Tracheophyta</taxon>
        <taxon>Spermatophyta</taxon>
        <taxon>Magnoliopsida</taxon>
        <taxon>eudicotyledons</taxon>
        <taxon>Gunneridae</taxon>
        <taxon>Pentapetalae</taxon>
        <taxon>rosids</taxon>
        <taxon>malvids</taxon>
        <taxon>Sapindales</taxon>
        <taxon>Rutaceae</taxon>
        <taxon>Aurantioideae</taxon>
        <taxon>Citrus</taxon>
    </lineage>
</organism>